<dbReference type="InterPro" id="IPR036097">
    <property type="entry name" value="HisK_dim/P_sf"/>
</dbReference>
<dbReference type="SMART" id="SM00388">
    <property type="entry name" value="HisKA"/>
    <property type="match status" value="1"/>
</dbReference>
<dbReference type="RefSeq" id="WP_155658260.1">
    <property type="nucleotide sequence ID" value="NZ_WOBO01000001.1"/>
</dbReference>
<evidence type="ECO:0000256" key="1">
    <source>
        <dbReference type="ARBA" id="ARBA00000085"/>
    </source>
</evidence>
<evidence type="ECO:0000313" key="11">
    <source>
        <dbReference type="EMBL" id="MUK43820.1"/>
    </source>
</evidence>
<dbReference type="CDD" id="cd00082">
    <property type="entry name" value="HisKA"/>
    <property type="match status" value="1"/>
</dbReference>
<evidence type="ECO:0000256" key="6">
    <source>
        <dbReference type="ARBA" id="ARBA00022777"/>
    </source>
</evidence>
<dbReference type="GO" id="GO:0005524">
    <property type="term" value="F:ATP binding"/>
    <property type="evidence" value="ECO:0007669"/>
    <property type="project" value="UniProtKB-KW"/>
</dbReference>
<evidence type="ECO:0000256" key="9">
    <source>
        <dbReference type="SAM" id="Phobius"/>
    </source>
</evidence>
<feature type="transmembrane region" description="Helical" evidence="9">
    <location>
        <begin position="290"/>
        <end position="308"/>
    </location>
</feature>
<evidence type="ECO:0000256" key="4">
    <source>
        <dbReference type="ARBA" id="ARBA00022679"/>
    </source>
</evidence>
<accession>A0A6N3Z0J7</accession>
<feature type="domain" description="Histidine kinase" evidence="10">
    <location>
        <begin position="349"/>
        <end position="564"/>
    </location>
</feature>
<dbReference type="Gene3D" id="3.40.190.10">
    <property type="entry name" value="Periplasmic binding protein-like II"/>
    <property type="match status" value="1"/>
</dbReference>
<proteinExistence type="predicted"/>
<dbReference type="InterPro" id="IPR004358">
    <property type="entry name" value="Sig_transdc_His_kin-like_C"/>
</dbReference>
<dbReference type="PRINTS" id="PR00344">
    <property type="entry name" value="BCTRLSENSOR"/>
</dbReference>
<organism evidence="11 12">
    <name type="scientific">Aliivibrio fischeri</name>
    <name type="common">Vibrio fischeri</name>
    <dbReference type="NCBI Taxonomy" id="668"/>
    <lineage>
        <taxon>Bacteria</taxon>
        <taxon>Pseudomonadati</taxon>
        <taxon>Pseudomonadota</taxon>
        <taxon>Gammaproteobacteria</taxon>
        <taxon>Vibrionales</taxon>
        <taxon>Vibrionaceae</taxon>
        <taxon>Aliivibrio</taxon>
    </lineage>
</organism>
<sequence length="565" mass="64095">MKQYDVGVLALRGHYHCNIAWEPTMRWLESQIPNSKFVLHSYNFDGLENAFQNDELDFLLTSPGQATTFARRLPINWLATQKKGHELPLSKAIASSVIVRADSPYHSLQDIEHAKIAAVSEKAFGGFIAFHFEMDKLGYFNSSFFDRIQFTGPPTDNLLRSVENGELDVAIAPACTLEEMVEEGFIDRSDFRVLGQQEHDGFTCAVSTPLYPNWTFAKTDRASNEIGKKVTQALLAMPANAFAAESAKNVGWTLPESSLNVDKVYQHFDMHPLQKPWTQQMEDWLHRNPYLALMLIAGLFGLNIYHVLLELRFKRSKKVLRKTLEDLREKSTMLEHAQRIMIVGELGSSLAHEINQPLSAIKNYSQGVKLRIEKGNKSEDLLPVMEKIQQQVTVASDIIQRLRDLINKKPIEKRRFWLGTLVNDTYRLIEHDFQRNNIAIEINSNGEPNMVSADYTGLQQLLLNLLNNAKDACIKMGKITDPLVVRIELIYLPDQVRIMIIDNGIGIEDETTPLEQAFYTTKKDGLGLGLAICRDVIENHDGMMKYSSVKPRGCCVEVILPYQKG</sequence>
<keyword evidence="9" id="KW-0472">Membrane</keyword>
<dbReference type="SUPFAM" id="SSF47384">
    <property type="entry name" value="Homodimeric domain of signal transducing histidine kinase"/>
    <property type="match status" value="1"/>
</dbReference>
<dbReference type="PANTHER" id="PTHR43065">
    <property type="entry name" value="SENSOR HISTIDINE KINASE"/>
    <property type="match status" value="1"/>
</dbReference>
<keyword evidence="9" id="KW-0812">Transmembrane</keyword>
<dbReference type="PANTHER" id="PTHR43065:SF10">
    <property type="entry name" value="PEROXIDE STRESS-ACTIVATED HISTIDINE KINASE MAK3"/>
    <property type="match status" value="1"/>
</dbReference>
<keyword evidence="8" id="KW-0902">Two-component regulatory system</keyword>
<dbReference type="AlphaFoldDB" id="A0A6N3Z0J7"/>
<comment type="catalytic activity">
    <reaction evidence="1">
        <text>ATP + protein L-histidine = ADP + protein N-phospho-L-histidine.</text>
        <dbReference type="EC" id="2.7.13.3"/>
    </reaction>
</comment>
<evidence type="ECO:0000256" key="5">
    <source>
        <dbReference type="ARBA" id="ARBA00022741"/>
    </source>
</evidence>
<dbReference type="InterPro" id="IPR036890">
    <property type="entry name" value="HATPase_C_sf"/>
</dbReference>
<comment type="caution">
    <text evidence="11">The sequence shown here is derived from an EMBL/GenBank/DDBJ whole genome shotgun (WGS) entry which is preliminary data.</text>
</comment>
<dbReference type="InterPro" id="IPR005467">
    <property type="entry name" value="His_kinase_dom"/>
</dbReference>
<keyword evidence="9" id="KW-1133">Transmembrane helix</keyword>
<dbReference type="InterPro" id="IPR003594">
    <property type="entry name" value="HATPase_dom"/>
</dbReference>
<name>A0A6N3Z0J7_ALIFS</name>
<keyword evidence="4" id="KW-0808">Transferase</keyword>
<dbReference type="Gene3D" id="3.30.565.10">
    <property type="entry name" value="Histidine kinase-like ATPase, C-terminal domain"/>
    <property type="match status" value="1"/>
</dbReference>
<reference evidence="11 12" key="1">
    <citation type="submission" date="2019-11" db="EMBL/GenBank/DDBJ databases">
        <title>Using colonization assays and comparative genomics to discover symbiosis behaviors and factors in Vibrio fischeri.</title>
        <authorList>
            <person name="Bongrand C."/>
            <person name="Moriano-Gutierrez S."/>
            <person name="Arevalo P."/>
            <person name="Mcfall-Ngai M."/>
            <person name="Visick K."/>
            <person name="Polz M.F."/>
            <person name="Ruby E.G."/>
        </authorList>
    </citation>
    <scope>NUCLEOTIDE SEQUENCE [LARGE SCALE GENOMIC DNA]</scope>
    <source>
        <strain evidence="12">emors.3.2</strain>
    </source>
</reference>
<keyword evidence="6" id="KW-0418">Kinase</keyword>
<dbReference type="EMBL" id="WOBO01000001">
    <property type="protein sequence ID" value="MUK43820.1"/>
    <property type="molecule type" value="Genomic_DNA"/>
</dbReference>
<keyword evidence="3" id="KW-0597">Phosphoprotein</keyword>
<evidence type="ECO:0000256" key="3">
    <source>
        <dbReference type="ARBA" id="ARBA00022553"/>
    </source>
</evidence>
<dbReference type="SMART" id="SM00387">
    <property type="entry name" value="HATPase_c"/>
    <property type="match status" value="1"/>
</dbReference>
<dbReference type="SUPFAM" id="SSF53850">
    <property type="entry name" value="Periplasmic binding protein-like II"/>
    <property type="match status" value="1"/>
</dbReference>
<gene>
    <name evidence="11" type="ORF">GNP77_00350</name>
</gene>
<dbReference type="EC" id="2.7.13.3" evidence="2"/>
<dbReference type="InterPro" id="IPR003661">
    <property type="entry name" value="HisK_dim/P_dom"/>
</dbReference>
<dbReference type="Pfam" id="PF12974">
    <property type="entry name" value="Phosphonate-bd"/>
    <property type="match status" value="1"/>
</dbReference>
<evidence type="ECO:0000256" key="8">
    <source>
        <dbReference type="ARBA" id="ARBA00023012"/>
    </source>
</evidence>
<dbReference type="Proteomes" id="UP000435323">
    <property type="component" value="Unassembled WGS sequence"/>
</dbReference>
<dbReference type="GO" id="GO:0000155">
    <property type="term" value="F:phosphorelay sensor kinase activity"/>
    <property type="evidence" value="ECO:0007669"/>
    <property type="project" value="InterPro"/>
</dbReference>
<evidence type="ECO:0000256" key="7">
    <source>
        <dbReference type="ARBA" id="ARBA00022840"/>
    </source>
</evidence>
<evidence type="ECO:0000259" key="10">
    <source>
        <dbReference type="PROSITE" id="PS50109"/>
    </source>
</evidence>
<evidence type="ECO:0000256" key="2">
    <source>
        <dbReference type="ARBA" id="ARBA00012438"/>
    </source>
</evidence>
<dbReference type="Pfam" id="PF02518">
    <property type="entry name" value="HATPase_c"/>
    <property type="match status" value="1"/>
</dbReference>
<keyword evidence="5" id="KW-0547">Nucleotide-binding</keyword>
<evidence type="ECO:0000313" key="12">
    <source>
        <dbReference type="Proteomes" id="UP000435323"/>
    </source>
</evidence>
<keyword evidence="7" id="KW-0067">ATP-binding</keyword>
<dbReference type="PROSITE" id="PS50109">
    <property type="entry name" value="HIS_KIN"/>
    <property type="match status" value="1"/>
</dbReference>
<dbReference type="Pfam" id="PF00512">
    <property type="entry name" value="HisKA"/>
    <property type="match status" value="1"/>
</dbReference>
<protein>
    <recommendedName>
        <fullName evidence="2">histidine kinase</fullName>
        <ecNumber evidence="2">2.7.13.3</ecNumber>
    </recommendedName>
</protein>
<dbReference type="Gene3D" id="1.10.287.130">
    <property type="match status" value="1"/>
</dbReference>
<dbReference type="SUPFAM" id="SSF55874">
    <property type="entry name" value="ATPase domain of HSP90 chaperone/DNA topoisomerase II/histidine kinase"/>
    <property type="match status" value="1"/>
</dbReference>